<evidence type="ECO:0000256" key="1">
    <source>
        <dbReference type="ARBA" id="ARBA00001964"/>
    </source>
</evidence>
<dbReference type="EMBL" id="JACCBG010000001">
    <property type="protein sequence ID" value="NYD41434.1"/>
    <property type="molecule type" value="Genomic_DNA"/>
</dbReference>
<dbReference type="GO" id="GO:0004739">
    <property type="term" value="F:pyruvate dehydrogenase (acetyl-transferring) activity"/>
    <property type="evidence" value="ECO:0007669"/>
    <property type="project" value="UniProtKB-EC"/>
</dbReference>
<dbReference type="CDD" id="cd02017">
    <property type="entry name" value="TPP_E1_EcPDC_like"/>
    <property type="match status" value="1"/>
</dbReference>
<name>A0A7Y9E558_9ACTN</name>
<reference evidence="14 15" key="1">
    <citation type="submission" date="2020-07" db="EMBL/GenBank/DDBJ databases">
        <title>Sequencing the genomes of 1000 actinobacteria strains.</title>
        <authorList>
            <person name="Klenk H.-P."/>
        </authorList>
    </citation>
    <scope>NUCLEOTIDE SEQUENCE [LARGE SCALE GENOMIC DNA]</scope>
    <source>
        <strain evidence="14 15">DSM 21350</strain>
    </source>
</reference>
<feature type="binding site" evidence="9">
    <location>
        <position position="292"/>
    </location>
    <ligand>
        <name>Mg(2+)</name>
        <dbReference type="ChEBI" id="CHEBI:18420"/>
    </ligand>
</feature>
<evidence type="ECO:0000259" key="12">
    <source>
        <dbReference type="Pfam" id="PF17831"/>
    </source>
</evidence>
<dbReference type="PANTHER" id="PTHR43825">
    <property type="entry name" value="PYRUVATE DEHYDROGENASE E1 COMPONENT"/>
    <property type="match status" value="1"/>
</dbReference>
<dbReference type="SUPFAM" id="SSF52922">
    <property type="entry name" value="TK C-terminal domain-like"/>
    <property type="match status" value="1"/>
</dbReference>
<feature type="region of interest" description="Disordered" evidence="10">
    <location>
        <begin position="1"/>
        <end position="22"/>
    </location>
</feature>
<dbReference type="RefSeq" id="WP_179663185.1">
    <property type="nucleotide sequence ID" value="NZ_JACCBG010000001.1"/>
</dbReference>
<sequence length="935" mass="103951">MTEDSTNVSGTGSDNPRSASIPSVIHEGLPTQLPDIDPDETQDWIASFDALVGERGRERARYVMLRLLERARQTQVGVPALRSTDYINTIPPEREPWFPGDEETERRIRAFIRWNAAVMVSAANRKGLEVGGHIATYQSSASLYEVGFNHFFRGKDHPGGGDQIYIQGHASPGIYSRAFLEGRLSEKQLYRFRQEVQHGPHAGLSSYPHPRLMPEFWEFPTVSMGLTGINSIYQARFNRYLQNRGLKDTSQQRVWAFLGDGEMAEPESLGAIGVAAREELDNLTWVINCNLQQLDGPVRGNGKIIQELESTFRGAGWNVIKVVWGREWDDLLARDVDGVLVNQMNTTPDGAFQTYSVETGEYIRDSFFGGDPRLRKMVEHMSDEQIRKLPRGGHDYRKVYAAFEAATKHVGQPTVILAKTIKGWTIDALEGKNATHQMKKLTQDDVKKFRDRLYLPISDRDLERSYEETGAAPFFHPGENAPEIEYMKERRNALGGSIPRRVLRAKPLKLPGDEVYKELKQGSGKNSIATTMAIVRLLRDWMKDPEIGQRLVPIAPDEYRTFGMDSMFPSAKVYNPGGQRYESVDRKLLLSYKESTQGQMLHEGISEAGAMASATAAGSAYSTHGEFMIPFYIFYSMFGFQRTGDSIWAMADQLARGFLVGATAGRTTLTGEGLQHADGHSPLIAATNPAIVHYDPAFAYEVSHIMQNGLERMYGSSEQHPDGENVIFYLTVYNEPVSQPAEPEDVDVEGILKGIHKVSTADGEGPRVQLLASGIGFPWVRDAVRILAEEWGVQADTWSVTSWNELARDAVAAEQWNLLHPGEPARTAYVADKLAGAQGPVVAVSDYMRAVPLQIARWVPGDYRVLGADGFGFADTRPAARRFFHIDAQSVVVQALQALADAGQIDREQVEKAFAQYRIDDPTAVSGVKQEGGDA</sequence>
<evidence type="ECO:0000256" key="2">
    <source>
        <dbReference type="ARBA" id="ARBA00012281"/>
    </source>
</evidence>
<keyword evidence="5 8" id="KW-0786">Thiamine pyrophosphate</keyword>
<evidence type="ECO:0000256" key="4">
    <source>
        <dbReference type="ARBA" id="ARBA00023002"/>
    </source>
</evidence>
<evidence type="ECO:0000259" key="13">
    <source>
        <dbReference type="Pfam" id="PF22613"/>
    </source>
</evidence>
<dbReference type="Pfam" id="PF00456">
    <property type="entry name" value="Transketolase_N"/>
    <property type="match status" value="1"/>
</dbReference>
<keyword evidence="9" id="KW-0479">Metal-binding</keyword>
<dbReference type="Pfam" id="PF22613">
    <property type="entry name" value="Transketolase_C_1"/>
    <property type="match status" value="1"/>
</dbReference>
<dbReference type="InterPro" id="IPR009014">
    <property type="entry name" value="Transketo_C/PFOR_II"/>
</dbReference>
<keyword evidence="4 8" id="KW-0560">Oxidoreductase</keyword>
<dbReference type="SUPFAM" id="SSF52518">
    <property type="entry name" value="Thiamin diphosphate-binding fold (THDP-binding)"/>
    <property type="match status" value="2"/>
</dbReference>
<dbReference type="AlphaFoldDB" id="A0A7Y9E558"/>
<feature type="domain" description="Pyruvate dehydrogenase E1 component middle" evidence="12">
    <location>
        <begin position="516"/>
        <end position="738"/>
    </location>
</feature>
<comment type="cofactor">
    <cofactor evidence="9">
        <name>Mg(2+)</name>
        <dbReference type="ChEBI" id="CHEBI:18420"/>
    </cofactor>
</comment>
<dbReference type="PANTHER" id="PTHR43825:SF3">
    <property type="entry name" value="PYRUVATE DEHYDROGENASE E1 COMPONENT"/>
    <property type="match status" value="1"/>
</dbReference>
<dbReference type="InterPro" id="IPR004660">
    <property type="entry name" value="PDH_E1"/>
</dbReference>
<evidence type="ECO:0000256" key="10">
    <source>
        <dbReference type="SAM" id="MobiDB-lite"/>
    </source>
</evidence>
<dbReference type="Proteomes" id="UP000535511">
    <property type="component" value="Unassembled WGS sequence"/>
</dbReference>
<evidence type="ECO:0000256" key="8">
    <source>
        <dbReference type="PIRNR" id="PIRNR000156"/>
    </source>
</evidence>
<feature type="domain" description="Transketolase-like C-terminal" evidence="13">
    <location>
        <begin position="754"/>
        <end position="887"/>
    </location>
</feature>
<dbReference type="FunFam" id="3.40.50.970:FF:000011">
    <property type="entry name" value="Pyruvate dehydrogenase E1 component"/>
    <property type="match status" value="1"/>
</dbReference>
<accession>A0A7Y9E558</accession>
<dbReference type="InterPro" id="IPR051157">
    <property type="entry name" value="PDH/Transketolase"/>
</dbReference>
<dbReference type="NCBIfam" id="TIGR00759">
    <property type="entry name" value="aceE"/>
    <property type="match status" value="1"/>
</dbReference>
<comment type="function">
    <text evidence="8">Component of the pyruvate dehydrogenase (PDH) complex, that catalyzes the overall conversion of pyruvate to acetyl-CoA and CO(2).</text>
</comment>
<dbReference type="Pfam" id="PF17831">
    <property type="entry name" value="PDH_E1_M"/>
    <property type="match status" value="1"/>
</dbReference>
<evidence type="ECO:0000256" key="5">
    <source>
        <dbReference type="ARBA" id="ARBA00023052"/>
    </source>
</evidence>
<dbReference type="Gene3D" id="3.40.50.970">
    <property type="match status" value="2"/>
</dbReference>
<feature type="domain" description="Transketolase N-terminal" evidence="11">
    <location>
        <begin position="167"/>
        <end position="327"/>
    </location>
</feature>
<evidence type="ECO:0000313" key="14">
    <source>
        <dbReference type="EMBL" id="NYD41434.1"/>
    </source>
</evidence>
<dbReference type="EC" id="1.2.4.1" evidence="2 8"/>
<protein>
    <recommendedName>
        <fullName evidence="3 8">Pyruvate dehydrogenase E1 component</fullName>
        <ecNumber evidence="2 8">1.2.4.1</ecNumber>
    </recommendedName>
</protein>
<evidence type="ECO:0000256" key="6">
    <source>
        <dbReference type="ARBA" id="ARBA00023317"/>
    </source>
</evidence>
<evidence type="ECO:0000259" key="11">
    <source>
        <dbReference type="Pfam" id="PF00456"/>
    </source>
</evidence>
<evidence type="ECO:0000256" key="9">
    <source>
        <dbReference type="PIRSR" id="PIRSR000156-1"/>
    </source>
</evidence>
<evidence type="ECO:0000313" key="15">
    <source>
        <dbReference type="Proteomes" id="UP000535511"/>
    </source>
</evidence>
<dbReference type="InterPro" id="IPR041621">
    <property type="entry name" value="PDH_E1_M"/>
</dbReference>
<comment type="catalytic activity">
    <reaction evidence="7 8">
        <text>N(6)-[(R)-lipoyl]-L-lysyl-[protein] + pyruvate + H(+) = N(6)-[(R)-S(8)-acetyldihydrolipoyl]-L-lysyl-[protein] + CO2</text>
        <dbReference type="Rhea" id="RHEA:19189"/>
        <dbReference type="Rhea" id="RHEA-COMP:10474"/>
        <dbReference type="Rhea" id="RHEA-COMP:10478"/>
        <dbReference type="ChEBI" id="CHEBI:15361"/>
        <dbReference type="ChEBI" id="CHEBI:15378"/>
        <dbReference type="ChEBI" id="CHEBI:16526"/>
        <dbReference type="ChEBI" id="CHEBI:83099"/>
        <dbReference type="ChEBI" id="CHEBI:83111"/>
        <dbReference type="EC" id="1.2.4.1"/>
    </reaction>
</comment>
<evidence type="ECO:0000256" key="7">
    <source>
        <dbReference type="ARBA" id="ARBA00051231"/>
    </source>
</evidence>
<keyword evidence="6 8" id="KW-0670">Pyruvate</keyword>
<keyword evidence="9" id="KW-0460">Magnesium</keyword>
<dbReference type="PIRSF" id="PIRSF000156">
    <property type="entry name" value="Pyruvate_dh_E1"/>
    <property type="match status" value="1"/>
</dbReference>
<feature type="compositionally biased region" description="Polar residues" evidence="10">
    <location>
        <begin position="1"/>
        <end position="21"/>
    </location>
</feature>
<dbReference type="Gene3D" id="3.40.50.920">
    <property type="match status" value="1"/>
</dbReference>
<comment type="cofactor">
    <cofactor evidence="1 8">
        <name>thiamine diphosphate</name>
        <dbReference type="ChEBI" id="CHEBI:58937"/>
    </cofactor>
</comment>
<dbReference type="InterPro" id="IPR055152">
    <property type="entry name" value="Transketolase-like_C_2"/>
</dbReference>
<feature type="binding site" evidence="9">
    <location>
        <position position="260"/>
    </location>
    <ligand>
        <name>Mg(2+)</name>
        <dbReference type="ChEBI" id="CHEBI:18420"/>
    </ligand>
</feature>
<evidence type="ECO:0000256" key="3">
    <source>
        <dbReference type="ARBA" id="ARBA00017172"/>
    </source>
</evidence>
<dbReference type="InterPro" id="IPR005474">
    <property type="entry name" value="Transketolase_N"/>
</dbReference>
<comment type="caution">
    <text evidence="14">The sequence shown here is derived from an EMBL/GenBank/DDBJ whole genome shotgun (WGS) entry which is preliminary data.</text>
</comment>
<proteinExistence type="predicted"/>
<feature type="binding site" evidence="9">
    <location>
        <position position="290"/>
    </location>
    <ligand>
        <name>Mg(2+)</name>
        <dbReference type="ChEBI" id="CHEBI:18420"/>
    </ligand>
</feature>
<keyword evidence="15" id="KW-1185">Reference proteome</keyword>
<gene>
    <name evidence="14" type="ORF">BJZ21_001517</name>
</gene>
<dbReference type="InterPro" id="IPR035807">
    <property type="entry name" value="PDC_E1_N"/>
</dbReference>
<dbReference type="GO" id="GO:0000287">
    <property type="term" value="F:magnesium ion binding"/>
    <property type="evidence" value="ECO:0007669"/>
    <property type="project" value="UniProtKB-ARBA"/>
</dbReference>
<organism evidence="14 15">
    <name type="scientific">Nocardioides panaciterrulae</name>
    <dbReference type="NCBI Taxonomy" id="661492"/>
    <lineage>
        <taxon>Bacteria</taxon>
        <taxon>Bacillati</taxon>
        <taxon>Actinomycetota</taxon>
        <taxon>Actinomycetes</taxon>
        <taxon>Propionibacteriales</taxon>
        <taxon>Nocardioidaceae</taxon>
        <taxon>Nocardioides</taxon>
    </lineage>
</organism>
<dbReference type="InterPro" id="IPR029061">
    <property type="entry name" value="THDP-binding"/>
</dbReference>